<comment type="caution">
    <text evidence="2">The sequence shown here is derived from an EMBL/GenBank/DDBJ whole genome shotgun (WGS) entry which is preliminary data.</text>
</comment>
<dbReference type="EMBL" id="BMAT01008557">
    <property type="protein sequence ID" value="GFR88036.1"/>
    <property type="molecule type" value="Genomic_DNA"/>
</dbReference>
<dbReference type="Proteomes" id="UP000762676">
    <property type="component" value="Unassembled WGS sequence"/>
</dbReference>
<proteinExistence type="predicted"/>
<feature type="transmembrane region" description="Helical" evidence="1">
    <location>
        <begin position="187"/>
        <end position="212"/>
    </location>
</feature>
<dbReference type="Gene3D" id="3.40.190.10">
    <property type="entry name" value="Periplasmic binding protein-like II"/>
    <property type="match status" value="1"/>
</dbReference>
<keyword evidence="1" id="KW-0472">Membrane</keyword>
<protein>
    <submittedName>
        <fullName evidence="2">Ionotropic glutamate receptor</fullName>
    </submittedName>
</protein>
<sequence>MFASYGALLFSNAAAPRVLPKINNLEDLLARPQFAIGLSGDSSYFLETLKKAKRGTTYARLWRALCEQNKSDPLTLSTDKASHLRRVLDGNYAFISRVPLRLLPTLVNRSFHNVRTVQLHRQLLYLSVPRNAFFKQDIERVLMSATEMGFIKNYLDEWLPGRVSTQEALATTFSEATDVHLYRLHSLAYIIVVGVGLAFISLAIEKVVYVYVYAYAYA</sequence>
<accession>A0AAV4GSJ0</accession>
<keyword evidence="1" id="KW-1133">Transmembrane helix</keyword>
<keyword evidence="2" id="KW-0675">Receptor</keyword>
<organism evidence="2 3">
    <name type="scientific">Elysia marginata</name>
    <dbReference type="NCBI Taxonomy" id="1093978"/>
    <lineage>
        <taxon>Eukaryota</taxon>
        <taxon>Metazoa</taxon>
        <taxon>Spiralia</taxon>
        <taxon>Lophotrochozoa</taxon>
        <taxon>Mollusca</taxon>
        <taxon>Gastropoda</taxon>
        <taxon>Heterobranchia</taxon>
        <taxon>Euthyneura</taxon>
        <taxon>Panpulmonata</taxon>
        <taxon>Sacoglossa</taxon>
        <taxon>Placobranchoidea</taxon>
        <taxon>Plakobranchidae</taxon>
        <taxon>Elysia</taxon>
    </lineage>
</organism>
<keyword evidence="1" id="KW-0812">Transmembrane</keyword>
<keyword evidence="3" id="KW-1185">Reference proteome</keyword>
<evidence type="ECO:0000313" key="3">
    <source>
        <dbReference type="Proteomes" id="UP000762676"/>
    </source>
</evidence>
<gene>
    <name evidence="2" type="ORF">ElyMa_004240600</name>
</gene>
<name>A0AAV4GSJ0_9GAST</name>
<dbReference type="AlphaFoldDB" id="A0AAV4GSJ0"/>
<evidence type="ECO:0000256" key="1">
    <source>
        <dbReference type="SAM" id="Phobius"/>
    </source>
</evidence>
<reference evidence="2 3" key="1">
    <citation type="journal article" date="2021" name="Elife">
        <title>Chloroplast acquisition without the gene transfer in kleptoplastic sea slugs, Plakobranchus ocellatus.</title>
        <authorList>
            <person name="Maeda T."/>
            <person name="Takahashi S."/>
            <person name="Yoshida T."/>
            <person name="Shimamura S."/>
            <person name="Takaki Y."/>
            <person name="Nagai Y."/>
            <person name="Toyoda A."/>
            <person name="Suzuki Y."/>
            <person name="Arimoto A."/>
            <person name="Ishii H."/>
            <person name="Satoh N."/>
            <person name="Nishiyama T."/>
            <person name="Hasebe M."/>
            <person name="Maruyama T."/>
            <person name="Minagawa J."/>
            <person name="Obokata J."/>
            <person name="Shigenobu S."/>
        </authorList>
    </citation>
    <scope>NUCLEOTIDE SEQUENCE [LARGE SCALE GENOMIC DNA]</scope>
</reference>
<evidence type="ECO:0000313" key="2">
    <source>
        <dbReference type="EMBL" id="GFR88036.1"/>
    </source>
</evidence>